<dbReference type="EMBL" id="CM029045">
    <property type="protein sequence ID" value="KAG2599650.1"/>
    <property type="molecule type" value="Genomic_DNA"/>
</dbReference>
<dbReference type="Proteomes" id="UP000823388">
    <property type="component" value="Chromosome 5K"/>
</dbReference>
<evidence type="ECO:0000259" key="9">
    <source>
        <dbReference type="SMART" id="SM00014"/>
    </source>
</evidence>
<reference evidence="10" key="1">
    <citation type="submission" date="2020-05" db="EMBL/GenBank/DDBJ databases">
        <title>WGS assembly of Panicum virgatum.</title>
        <authorList>
            <person name="Lovell J.T."/>
            <person name="Jenkins J."/>
            <person name="Shu S."/>
            <person name="Juenger T.E."/>
            <person name="Schmutz J."/>
        </authorList>
    </citation>
    <scope>NUCLEOTIDE SEQUENCE</scope>
    <source>
        <strain evidence="10">AP13</strain>
    </source>
</reference>
<comment type="caution">
    <text evidence="10">The sequence shown here is derived from an EMBL/GenBank/DDBJ whole genome shotgun (WGS) entry which is preliminary data.</text>
</comment>
<dbReference type="InterPro" id="IPR036938">
    <property type="entry name" value="PAP2/HPO_sf"/>
</dbReference>
<evidence type="ECO:0000256" key="8">
    <source>
        <dbReference type="SAM" id="Phobius"/>
    </source>
</evidence>
<dbReference type="GO" id="GO:0006644">
    <property type="term" value="P:phospholipid metabolic process"/>
    <property type="evidence" value="ECO:0007669"/>
    <property type="project" value="InterPro"/>
</dbReference>
<feature type="transmembrane region" description="Helical" evidence="8">
    <location>
        <begin position="280"/>
        <end position="300"/>
    </location>
</feature>
<dbReference type="SMART" id="SM00014">
    <property type="entry name" value="acidPPc"/>
    <property type="match status" value="1"/>
</dbReference>
<evidence type="ECO:0000256" key="4">
    <source>
        <dbReference type="ARBA" id="ARBA00022801"/>
    </source>
</evidence>
<feature type="region of interest" description="Disordered" evidence="7">
    <location>
        <begin position="324"/>
        <end position="356"/>
    </location>
</feature>
<evidence type="ECO:0000313" key="11">
    <source>
        <dbReference type="Proteomes" id="UP000823388"/>
    </source>
</evidence>
<keyword evidence="3 8" id="KW-0812">Transmembrane</keyword>
<evidence type="ECO:0000256" key="6">
    <source>
        <dbReference type="ARBA" id="ARBA00023136"/>
    </source>
</evidence>
<evidence type="ECO:0000256" key="2">
    <source>
        <dbReference type="ARBA" id="ARBA00008816"/>
    </source>
</evidence>
<feature type="region of interest" description="Disordered" evidence="7">
    <location>
        <begin position="1"/>
        <end position="36"/>
    </location>
</feature>
<dbReference type="GO" id="GO:0016020">
    <property type="term" value="C:membrane"/>
    <property type="evidence" value="ECO:0007669"/>
    <property type="project" value="UniProtKB-SubCell"/>
</dbReference>
<dbReference type="SUPFAM" id="SSF48317">
    <property type="entry name" value="Acid phosphatase/Vanadium-dependent haloperoxidase"/>
    <property type="match status" value="1"/>
</dbReference>
<feature type="transmembrane region" description="Helical" evidence="8">
    <location>
        <begin position="253"/>
        <end position="274"/>
    </location>
</feature>
<dbReference type="PANTHER" id="PTHR10165">
    <property type="entry name" value="LIPID PHOSPHATE PHOSPHATASE"/>
    <property type="match status" value="1"/>
</dbReference>
<dbReference type="Pfam" id="PF01569">
    <property type="entry name" value="PAP2"/>
    <property type="match status" value="1"/>
</dbReference>
<gene>
    <name evidence="10" type="ORF">PVAP13_5KG421121</name>
</gene>
<feature type="domain" description="Phosphatidic acid phosphatase type 2/haloperoxidase" evidence="9">
    <location>
        <begin position="158"/>
        <end position="299"/>
    </location>
</feature>
<dbReference type="AlphaFoldDB" id="A0A8T0SM46"/>
<dbReference type="GO" id="GO:0008195">
    <property type="term" value="F:phosphatidate phosphatase activity"/>
    <property type="evidence" value="ECO:0007669"/>
    <property type="project" value="TreeGrafter"/>
</dbReference>
<protein>
    <recommendedName>
        <fullName evidence="9">Phosphatidic acid phosphatase type 2/haloperoxidase domain-containing protein</fullName>
    </recommendedName>
</protein>
<dbReference type="Gene3D" id="1.20.144.10">
    <property type="entry name" value="Phosphatidic acid phosphatase type 2/haloperoxidase"/>
    <property type="match status" value="1"/>
</dbReference>
<keyword evidence="4" id="KW-0378">Hydrolase</keyword>
<proteinExistence type="inferred from homology"/>
<dbReference type="GO" id="GO:0046839">
    <property type="term" value="P:phospholipid dephosphorylation"/>
    <property type="evidence" value="ECO:0007669"/>
    <property type="project" value="TreeGrafter"/>
</dbReference>
<dbReference type="OrthoDB" id="10030083at2759"/>
<sequence>MSMPYKNGMTPISPTNRSTKKKKKKSPPAAPTTEAPFDRVRYSQVGSAMASNEAMWGSTSSGGAPAACAFPTVPRVARSHAWDWAALLLLVAVDALLNVVEPFHRFVGAGMMTDLRYPMKTNTVPVWAVPVIAVIGPVVIFIIIYVRRRNVYDLHHAILGILFAVLITGVLTDAIKDAVGRPRPNFFWRCFPDGKAVYDNITTGVICHGDPREIKEGHKSFPSGHTSWSFAGLGFLSWYLAGKITVFDRRGHVAKLCVVLLPLLVAAMVAISRVDDYWHHWQDVCTGGVLGLVVASVCYLQFFPAPSDEKGFWPHAHFRFITEQEEESRAQRPAETGGRTSHELDALEAGRRDQLL</sequence>
<feature type="transmembrane region" description="Helical" evidence="8">
    <location>
        <begin position="157"/>
        <end position="175"/>
    </location>
</feature>
<evidence type="ECO:0000256" key="1">
    <source>
        <dbReference type="ARBA" id="ARBA00004141"/>
    </source>
</evidence>
<feature type="transmembrane region" description="Helical" evidence="8">
    <location>
        <begin position="124"/>
        <end position="145"/>
    </location>
</feature>
<evidence type="ECO:0000256" key="5">
    <source>
        <dbReference type="ARBA" id="ARBA00022989"/>
    </source>
</evidence>
<feature type="transmembrane region" description="Helical" evidence="8">
    <location>
        <begin position="225"/>
        <end position="241"/>
    </location>
</feature>
<comment type="subcellular location">
    <subcellularLocation>
        <location evidence="1">Membrane</location>
        <topology evidence="1">Multi-pass membrane protein</topology>
    </subcellularLocation>
</comment>
<evidence type="ECO:0000256" key="7">
    <source>
        <dbReference type="SAM" id="MobiDB-lite"/>
    </source>
</evidence>
<keyword evidence="11" id="KW-1185">Reference proteome</keyword>
<dbReference type="FunFam" id="1.20.144.10:FF:000001">
    <property type="entry name" value="Lipid phosphate phosphatase 2"/>
    <property type="match status" value="1"/>
</dbReference>
<keyword evidence="6 8" id="KW-0472">Membrane</keyword>
<organism evidence="10 11">
    <name type="scientific">Panicum virgatum</name>
    <name type="common">Blackwell switchgrass</name>
    <dbReference type="NCBI Taxonomy" id="38727"/>
    <lineage>
        <taxon>Eukaryota</taxon>
        <taxon>Viridiplantae</taxon>
        <taxon>Streptophyta</taxon>
        <taxon>Embryophyta</taxon>
        <taxon>Tracheophyta</taxon>
        <taxon>Spermatophyta</taxon>
        <taxon>Magnoliopsida</taxon>
        <taxon>Liliopsida</taxon>
        <taxon>Poales</taxon>
        <taxon>Poaceae</taxon>
        <taxon>PACMAD clade</taxon>
        <taxon>Panicoideae</taxon>
        <taxon>Panicodae</taxon>
        <taxon>Paniceae</taxon>
        <taxon>Panicinae</taxon>
        <taxon>Panicum</taxon>
        <taxon>Panicum sect. Hiantes</taxon>
    </lineage>
</organism>
<keyword evidence="5 8" id="KW-1133">Transmembrane helix</keyword>
<dbReference type="InterPro" id="IPR000326">
    <property type="entry name" value="PAP2/HPO"/>
</dbReference>
<comment type="similarity">
    <text evidence="2">Belongs to the PA-phosphatase related phosphoesterase family.</text>
</comment>
<dbReference type="CDD" id="cd03390">
    <property type="entry name" value="PAP2_containing_1_like"/>
    <property type="match status" value="1"/>
</dbReference>
<evidence type="ECO:0000256" key="3">
    <source>
        <dbReference type="ARBA" id="ARBA00022692"/>
    </source>
</evidence>
<feature type="transmembrane region" description="Helical" evidence="8">
    <location>
        <begin position="84"/>
        <end position="104"/>
    </location>
</feature>
<dbReference type="InterPro" id="IPR043216">
    <property type="entry name" value="PAP-like"/>
</dbReference>
<dbReference type="PANTHER" id="PTHR10165:SF149">
    <property type="entry name" value="OS01G0666000 PROTEIN"/>
    <property type="match status" value="1"/>
</dbReference>
<evidence type="ECO:0000313" key="10">
    <source>
        <dbReference type="EMBL" id="KAG2599650.1"/>
    </source>
</evidence>
<accession>A0A8T0SM46</accession>
<name>A0A8T0SM46_PANVG</name>
<feature type="compositionally biased region" description="Basic and acidic residues" evidence="7">
    <location>
        <begin position="340"/>
        <end position="356"/>
    </location>
</feature>